<comment type="caution">
    <text evidence="1">The sequence shown here is derived from an EMBL/GenBank/DDBJ whole genome shotgun (WGS) entry which is preliminary data.</text>
</comment>
<keyword evidence="2" id="KW-1185">Reference proteome</keyword>
<protein>
    <submittedName>
        <fullName evidence="1">Uncharacterized protein</fullName>
    </submittedName>
</protein>
<proteinExistence type="predicted"/>
<name>A0AAV4NRQ1_CAEEX</name>
<sequence length="100" mass="11474">MICVNLHAGGSRTSSVVEHPFSKAVLRYHPHPLLSIPKSKQRADDSGVIGHQLLSDLLDKTCHQLNVFILLPFPTEYLMFVSNNQVVYFWRFIPLVMIHY</sequence>
<evidence type="ECO:0000313" key="2">
    <source>
        <dbReference type="Proteomes" id="UP001054945"/>
    </source>
</evidence>
<gene>
    <name evidence="1" type="ORF">CEXT_510321</name>
</gene>
<organism evidence="1 2">
    <name type="scientific">Caerostris extrusa</name>
    <name type="common">Bark spider</name>
    <name type="synonym">Caerostris bankana</name>
    <dbReference type="NCBI Taxonomy" id="172846"/>
    <lineage>
        <taxon>Eukaryota</taxon>
        <taxon>Metazoa</taxon>
        <taxon>Ecdysozoa</taxon>
        <taxon>Arthropoda</taxon>
        <taxon>Chelicerata</taxon>
        <taxon>Arachnida</taxon>
        <taxon>Araneae</taxon>
        <taxon>Araneomorphae</taxon>
        <taxon>Entelegynae</taxon>
        <taxon>Araneoidea</taxon>
        <taxon>Araneidae</taxon>
        <taxon>Caerostris</taxon>
    </lineage>
</organism>
<accession>A0AAV4NRQ1</accession>
<reference evidence="1 2" key="1">
    <citation type="submission" date="2021-06" db="EMBL/GenBank/DDBJ databases">
        <title>Caerostris extrusa draft genome.</title>
        <authorList>
            <person name="Kono N."/>
            <person name="Arakawa K."/>
        </authorList>
    </citation>
    <scope>NUCLEOTIDE SEQUENCE [LARGE SCALE GENOMIC DNA]</scope>
</reference>
<dbReference type="EMBL" id="BPLR01021240">
    <property type="protein sequence ID" value="GIX87497.1"/>
    <property type="molecule type" value="Genomic_DNA"/>
</dbReference>
<dbReference type="AlphaFoldDB" id="A0AAV4NRQ1"/>
<evidence type="ECO:0000313" key="1">
    <source>
        <dbReference type="EMBL" id="GIX87497.1"/>
    </source>
</evidence>
<dbReference type="Proteomes" id="UP001054945">
    <property type="component" value="Unassembled WGS sequence"/>
</dbReference>